<dbReference type="GO" id="GO:0016799">
    <property type="term" value="F:hydrolase activity, hydrolyzing N-glycosyl compounds"/>
    <property type="evidence" value="ECO:0007669"/>
    <property type="project" value="InterPro"/>
</dbReference>
<evidence type="ECO:0000313" key="5">
    <source>
        <dbReference type="Proteomes" id="UP000288716"/>
    </source>
</evidence>
<evidence type="ECO:0000256" key="1">
    <source>
        <dbReference type="ARBA" id="ARBA00009176"/>
    </source>
</evidence>
<dbReference type="InterPro" id="IPR052775">
    <property type="entry name" value="IUN_hydrolase"/>
</dbReference>
<keyword evidence="2" id="KW-0732">Signal</keyword>
<dbReference type="AlphaFoldDB" id="A0A443S6J4"/>
<gene>
    <name evidence="4" type="ORF">B4U80_10565</name>
</gene>
<accession>A0A443S6J4</accession>
<protein>
    <submittedName>
        <fullName evidence="4">Inosine-uridine preferring nucleoside hydrolase-like protein</fullName>
    </submittedName>
</protein>
<name>A0A443S6J4_9ACAR</name>
<evidence type="ECO:0000259" key="3">
    <source>
        <dbReference type="Pfam" id="PF01156"/>
    </source>
</evidence>
<proteinExistence type="inferred from homology"/>
<dbReference type="STRING" id="299467.A0A443S6J4"/>
<keyword evidence="5" id="KW-1185">Reference proteome</keyword>
<dbReference type="Gene3D" id="3.90.245.10">
    <property type="entry name" value="Ribonucleoside hydrolase-like"/>
    <property type="match status" value="1"/>
</dbReference>
<dbReference type="InterPro" id="IPR036452">
    <property type="entry name" value="Ribo_hydro-like"/>
</dbReference>
<comment type="caution">
    <text evidence="4">The sequence shown here is derived from an EMBL/GenBank/DDBJ whole genome shotgun (WGS) entry which is preliminary data.</text>
</comment>
<dbReference type="VEuPathDB" id="VectorBase:LDEU008890"/>
<organism evidence="4 5">
    <name type="scientific">Leptotrombidium deliense</name>
    <dbReference type="NCBI Taxonomy" id="299467"/>
    <lineage>
        <taxon>Eukaryota</taxon>
        <taxon>Metazoa</taxon>
        <taxon>Ecdysozoa</taxon>
        <taxon>Arthropoda</taxon>
        <taxon>Chelicerata</taxon>
        <taxon>Arachnida</taxon>
        <taxon>Acari</taxon>
        <taxon>Acariformes</taxon>
        <taxon>Trombidiformes</taxon>
        <taxon>Prostigmata</taxon>
        <taxon>Anystina</taxon>
        <taxon>Parasitengona</taxon>
        <taxon>Trombiculoidea</taxon>
        <taxon>Trombiculidae</taxon>
        <taxon>Leptotrombidium</taxon>
    </lineage>
</organism>
<feature type="chain" id="PRO_5019441521" evidence="2">
    <location>
        <begin position="19"/>
        <end position="338"/>
    </location>
</feature>
<evidence type="ECO:0000313" key="4">
    <source>
        <dbReference type="EMBL" id="RWS23150.1"/>
    </source>
</evidence>
<dbReference type="SUPFAM" id="SSF53590">
    <property type="entry name" value="Nucleoside hydrolase"/>
    <property type="match status" value="1"/>
</dbReference>
<dbReference type="Pfam" id="PF01156">
    <property type="entry name" value="IU_nuc_hydro"/>
    <property type="match status" value="1"/>
</dbReference>
<dbReference type="OrthoDB" id="432381at2759"/>
<dbReference type="InterPro" id="IPR001910">
    <property type="entry name" value="Inosine/uridine_hydrolase_dom"/>
</dbReference>
<evidence type="ECO:0000256" key="2">
    <source>
        <dbReference type="SAM" id="SignalP"/>
    </source>
</evidence>
<dbReference type="EMBL" id="NCKV01007014">
    <property type="protein sequence ID" value="RWS23150.1"/>
    <property type="molecule type" value="Genomic_DNA"/>
</dbReference>
<sequence length="338" mass="38092">MFFLTITTFVYFAVFCKFEKLSKNEKEYIIIDNDGGSDDAMAIMMTIYELKKSNVELLGLTTVSGNTNIDNVITNNALTLQILNKSQNFPLFKGSTDSLLTGSLTDGHFGYDGLSNATFYYDRPMINLIDKKAAIALIELVKKFPKKVSLLCLGPLTNIALAFSLESKFFEYTKQLYILGGNIEAEGSTTAVSEFNFHFDPEAAYIVLKNAVCPITIIPWETLTKHSFTWDKYDELSNIKTRNGIYFKRITKILSDKRVRNRTVSGFGVGDVLLTAAFFNPESVTETKVWPATVELNGQFTRGQLVADKRYYFQYGIKFVTNMNASLIFAKLKDMLLS</sequence>
<reference evidence="4 5" key="1">
    <citation type="journal article" date="2018" name="Gigascience">
        <title>Genomes of trombidid mites reveal novel predicted allergens and laterally-transferred genes associated with secondary metabolism.</title>
        <authorList>
            <person name="Dong X."/>
            <person name="Chaisiri K."/>
            <person name="Xia D."/>
            <person name="Armstrong S.D."/>
            <person name="Fang Y."/>
            <person name="Donnelly M.J."/>
            <person name="Kadowaki T."/>
            <person name="McGarry J.W."/>
            <person name="Darby A.C."/>
            <person name="Makepeace B.L."/>
        </authorList>
    </citation>
    <scope>NUCLEOTIDE SEQUENCE [LARGE SCALE GENOMIC DNA]</scope>
    <source>
        <strain evidence="4">UoL-UT</strain>
    </source>
</reference>
<feature type="signal peptide" evidence="2">
    <location>
        <begin position="1"/>
        <end position="18"/>
    </location>
</feature>
<comment type="similarity">
    <text evidence="1">Belongs to the IUNH family.</text>
</comment>
<dbReference type="PANTHER" id="PTHR46190">
    <property type="entry name" value="SI:CH211-201H21.5-RELATED"/>
    <property type="match status" value="1"/>
</dbReference>
<dbReference type="PANTHER" id="PTHR46190:SF1">
    <property type="entry name" value="SI:CH211-201H21.5"/>
    <property type="match status" value="1"/>
</dbReference>
<keyword evidence="4" id="KW-0378">Hydrolase</keyword>
<feature type="domain" description="Inosine/uridine-preferring nucleoside hydrolase" evidence="3">
    <location>
        <begin position="29"/>
        <end position="312"/>
    </location>
</feature>
<dbReference type="Proteomes" id="UP000288716">
    <property type="component" value="Unassembled WGS sequence"/>
</dbReference>